<feature type="domain" description="DUF5597" evidence="4">
    <location>
        <begin position="377"/>
        <end position="518"/>
    </location>
</feature>
<evidence type="ECO:0000313" key="6">
    <source>
        <dbReference type="Proteomes" id="UP000502498"/>
    </source>
</evidence>
<protein>
    <submittedName>
        <fullName evidence="5">DUF5597 domain-containing protein</fullName>
    </submittedName>
</protein>
<dbReference type="GO" id="GO:0004565">
    <property type="term" value="F:beta-galactosidase activity"/>
    <property type="evidence" value="ECO:0007669"/>
    <property type="project" value="InterPro"/>
</dbReference>
<keyword evidence="2" id="KW-0326">Glycosidase</keyword>
<dbReference type="InterPro" id="IPR013529">
    <property type="entry name" value="Glyco_hydro_42_N"/>
</dbReference>
<dbReference type="GO" id="GO:0009341">
    <property type="term" value="C:beta-galactosidase complex"/>
    <property type="evidence" value="ECO:0007669"/>
    <property type="project" value="InterPro"/>
</dbReference>
<evidence type="ECO:0000256" key="2">
    <source>
        <dbReference type="ARBA" id="ARBA00023295"/>
    </source>
</evidence>
<dbReference type="AlphaFoldDB" id="A0A7D4THX6"/>
<feature type="domain" description="Glycoside hydrolase family 42 N-terminal" evidence="3">
    <location>
        <begin position="43"/>
        <end position="200"/>
    </location>
</feature>
<organism evidence="5 6">
    <name type="scientific">Microbacterium hominis</name>
    <dbReference type="NCBI Taxonomy" id="162426"/>
    <lineage>
        <taxon>Bacteria</taxon>
        <taxon>Bacillati</taxon>
        <taxon>Actinomycetota</taxon>
        <taxon>Actinomycetes</taxon>
        <taxon>Micrococcales</taxon>
        <taxon>Microbacteriaceae</taxon>
        <taxon>Microbacterium</taxon>
    </lineage>
</organism>
<evidence type="ECO:0000256" key="1">
    <source>
        <dbReference type="ARBA" id="ARBA00022801"/>
    </source>
</evidence>
<dbReference type="EMBL" id="CP054038">
    <property type="protein sequence ID" value="QKJ20421.1"/>
    <property type="molecule type" value="Genomic_DNA"/>
</dbReference>
<accession>A0A7D4THX6</accession>
<name>A0A7D4THX6_9MICO</name>
<dbReference type="Gene3D" id="2.60.220.20">
    <property type="entry name" value="putative beta-Galactosidase from caulobacter crescentus"/>
    <property type="match status" value="1"/>
</dbReference>
<dbReference type="InterPro" id="IPR040719">
    <property type="entry name" value="DUF5597"/>
</dbReference>
<dbReference type="Pfam" id="PF02449">
    <property type="entry name" value="Glyco_hydro_42"/>
    <property type="match status" value="1"/>
</dbReference>
<evidence type="ECO:0000259" key="4">
    <source>
        <dbReference type="Pfam" id="PF18120"/>
    </source>
</evidence>
<sequence>MTGAWTFRTHAVGELVQGDESRLLLGGQLHNSSASTLASITHALAHVRRLHTNTVIAPVSWGQLEPEEGIFDFALVDHLVESARSAGLRLVLLWFGAYKNAASTYAPTWVRADRARFPRAAVEERAATAFTYEGATPKPVLSVFSPALTSADAAAVEALAQHIAELGAQDVVPLLQIENEVGILADSRDRSSGAEAAWRSPVPEALLGLAVAADPATSHAGRLWREAGAREGGTWPEVFGDDWQAEELFMAWAFASHAEELSQRVRRHLATPTYANAWLGPQPGQDRAGQYPSGGPGARVLDVWQAAAPSLAMLSPDIYVTDTEPAMRAYADANTLFVPECRLSAAELVRAVGVHGAVGWSAFGIDDVREHGQIATTLRFLAAFEPLLAHARTQGSLTAAVIDPDVEEERRQLGDVGITFRGSLALLRRMLLDAGVQAPPPTIDLPMETAPHALIPAPAEERPFALIVRETQDVFIAIGQGMTLDFDVDGQVEIDAVHELVFEDDRLGEGRELNGDERLRLLPIDSVGAVRIRLLRPSSTGEDQS</sequence>
<proteinExistence type="predicted"/>
<dbReference type="RefSeq" id="WP_172990846.1">
    <property type="nucleotide sequence ID" value="NZ_CP054038.1"/>
</dbReference>
<keyword evidence="1" id="KW-0378">Hydrolase</keyword>
<reference evidence="5 6" key="1">
    <citation type="submission" date="2020-05" db="EMBL/GenBank/DDBJ databases">
        <title>Strain PA2F3 complete genome.</title>
        <authorList>
            <person name="Kim Y.-S."/>
            <person name="Kim S.-J."/>
            <person name="Jung H.-k."/>
            <person name="Kim S.-E."/>
            <person name="Kim K.-H."/>
        </authorList>
    </citation>
    <scope>NUCLEOTIDE SEQUENCE [LARGE SCALE GENOMIC DNA]</scope>
    <source>
        <strain evidence="5 6">PA2F3</strain>
    </source>
</reference>
<dbReference type="SUPFAM" id="SSF51445">
    <property type="entry name" value="(Trans)glycosidases"/>
    <property type="match status" value="1"/>
</dbReference>
<evidence type="ECO:0000259" key="3">
    <source>
        <dbReference type="Pfam" id="PF02449"/>
    </source>
</evidence>
<evidence type="ECO:0000313" key="5">
    <source>
        <dbReference type="EMBL" id="QKJ20421.1"/>
    </source>
</evidence>
<dbReference type="InterPro" id="IPR017853">
    <property type="entry name" value="GH"/>
</dbReference>
<gene>
    <name evidence="5" type="ORF">HQM25_14315</name>
</gene>
<dbReference type="GO" id="GO:0005975">
    <property type="term" value="P:carbohydrate metabolic process"/>
    <property type="evidence" value="ECO:0007669"/>
    <property type="project" value="InterPro"/>
</dbReference>
<dbReference type="Pfam" id="PF18120">
    <property type="entry name" value="DUF5597"/>
    <property type="match status" value="1"/>
</dbReference>
<dbReference type="Gene3D" id="3.20.20.80">
    <property type="entry name" value="Glycosidases"/>
    <property type="match status" value="1"/>
</dbReference>
<dbReference type="Proteomes" id="UP000502498">
    <property type="component" value="Chromosome"/>
</dbReference>